<gene>
    <name evidence="1" type="ORF">H257_13024</name>
</gene>
<dbReference type="EMBL" id="KI913157">
    <property type="protein sequence ID" value="ETV71893.1"/>
    <property type="molecule type" value="Genomic_DNA"/>
</dbReference>
<dbReference type="AlphaFoldDB" id="W4FYY5"/>
<reference evidence="1" key="1">
    <citation type="submission" date="2013-12" db="EMBL/GenBank/DDBJ databases">
        <title>The Genome Sequence of Aphanomyces astaci APO3.</title>
        <authorList>
            <consortium name="The Broad Institute Genomics Platform"/>
            <person name="Russ C."/>
            <person name="Tyler B."/>
            <person name="van West P."/>
            <person name="Dieguez-Uribeondo J."/>
            <person name="Young S.K."/>
            <person name="Zeng Q."/>
            <person name="Gargeya S."/>
            <person name="Fitzgerald M."/>
            <person name="Abouelleil A."/>
            <person name="Alvarado L."/>
            <person name="Chapman S.B."/>
            <person name="Gainer-Dewar J."/>
            <person name="Goldberg J."/>
            <person name="Griggs A."/>
            <person name="Gujja S."/>
            <person name="Hansen M."/>
            <person name="Howarth C."/>
            <person name="Imamovic A."/>
            <person name="Ireland A."/>
            <person name="Larimer J."/>
            <person name="McCowan C."/>
            <person name="Murphy C."/>
            <person name="Pearson M."/>
            <person name="Poon T.W."/>
            <person name="Priest M."/>
            <person name="Roberts A."/>
            <person name="Saif S."/>
            <person name="Shea T."/>
            <person name="Sykes S."/>
            <person name="Wortman J."/>
            <person name="Nusbaum C."/>
            <person name="Birren B."/>
        </authorList>
    </citation>
    <scope>NUCLEOTIDE SEQUENCE [LARGE SCALE GENOMIC DNA]</scope>
    <source>
        <strain evidence="1">APO3</strain>
    </source>
</reference>
<proteinExistence type="predicted"/>
<evidence type="ECO:0000313" key="1">
    <source>
        <dbReference type="EMBL" id="ETV71893.1"/>
    </source>
</evidence>
<sequence length="244" mass="26609">MAGSNPSLPICHILAHTVAIHAGGGAAINLQVTFQLGDQKPFGDRDDEPAVAFRITFNCSVDHLEGFAADNVNALNAGLEDESNIIVVFKPDKGEVYAASWSDAILQVDVCHLEDDEDDVNEGDPSRGAVYSHCGPRESTIWLHERQHSYEFGPLAVVQLEPDQLESEVDEGEPSILLRSDAALANVVMCAESLEIARDYNVHYVIEWLEDQKCLPHGTSYVIAAVDATGATIEAPFFPLFAYR</sequence>
<protein>
    <submittedName>
        <fullName evidence="1">Uncharacterized protein</fullName>
    </submittedName>
</protein>
<accession>W4FYY5</accession>
<organism evidence="1">
    <name type="scientific">Aphanomyces astaci</name>
    <name type="common">Crayfish plague agent</name>
    <dbReference type="NCBI Taxonomy" id="112090"/>
    <lineage>
        <taxon>Eukaryota</taxon>
        <taxon>Sar</taxon>
        <taxon>Stramenopiles</taxon>
        <taxon>Oomycota</taxon>
        <taxon>Saprolegniomycetes</taxon>
        <taxon>Saprolegniales</taxon>
        <taxon>Verrucalvaceae</taxon>
        <taxon>Aphanomyces</taxon>
    </lineage>
</organism>
<dbReference type="RefSeq" id="XP_009838742.1">
    <property type="nucleotide sequence ID" value="XM_009840440.1"/>
</dbReference>
<dbReference type="GeneID" id="20815020"/>
<name>W4FYY5_APHAT</name>
<dbReference type="VEuPathDB" id="FungiDB:H257_13024"/>